<evidence type="ECO:0000256" key="8">
    <source>
        <dbReference type="SAM" id="MobiDB-lite"/>
    </source>
</evidence>
<feature type="coiled-coil region" evidence="7">
    <location>
        <begin position="1204"/>
        <end position="1231"/>
    </location>
</feature>
<feature type="binding site" evidence="6">
    <location>
        <begin position="136"/>
        <end position="143"/>
    </location>
    <ligand>
        <name>ATP</name>
        <dbReference type="ChEBI" id="CHEBI:30616"/>
    </ligand>
</feature>
<evidence type="ECO:0000256" key="7">
    <source>
        <dbReference type="SAM" id="Coils"/>
    </source>
</evidence>
<dbReference type="Pfam" id="PF25764">
    <property type="entry name" value="KIF21A_4th"/>
    <property type="match status" value="1"/>
</dbReference>
<dbReference type="PRINTS" id="PR00380">
    <property type="entry name" value="KINESINHEAVY"/>
</dbReference>
<keyword evidence="2" id="KW-0963">Cytoplasm</keyword>
<dbReference type="InterPro" id="IPR001752">
    <property type="entry name" value="Kinesin_motor_dom"/>
</dbReference>
<feature type="compositionally biased region" description="Polar residues" evidence="8">
    <location>
        <begin position="317"/>
        <end position="333"/>
    </location>
</feature>
<comment type="subcellular location">
    <subcellularLocation>
        <location evidence="1">Cytoplasm</location>
    </subcellularLocation>
</comment>
<feature type="compositionally biased region" description="Acidic residues" evidence="8">
    <location>
        <begin position="678"/>
        <end position="688"/>
    </location>
</feature>
<feature type="compositionally biased region" description="Acidic residues" evidence="8">
    <location>
        <begin position="1319"/>
        <end position="1328"/>
    </location>
</feature>
<dbReference type="InterPro" id="IPR027417">
    <property type="entry name" value="P-loop_NTPase"/>
</dbReference>
<proteinExistence type="inferred from homology"/>
<feature type="region of interest" description="Disordered" evidence="8">
    <location>
        <begin position="1350"/>
        <end position="1429"/>
    </location>
</feature>
<feature type="coiled-coil region" evidence="7">
    <location>
        <begin position="548"/>
        <end position="635"/>
    </location>
</feature>
<dbReference type="PROSITE" id="PS00411">
    <property type="entry name" value="KINESIN_MOTOR_1"/>
    <property type="match status" value="1"/>
</dbReference>
<dbReference type="SUPFAM" id="SSF52540">
    <property type="entry name" value="P-loop containing nucleoside triphosphate hydrolases"/>
    <property type="match status" value="1"/>
</dbReference>
<evidence type="ECO:0000313" key="10">
    <source>
        <dbReference type="EMBL" id="GFH43598.1"/>
    </source>
</evidence>
<feature type="region of interest" description="Disordered" evidence="8">
    <location>
        <begin position="637"/>
        <end position="732"/>
    </location>
</feature>
<evidence type="ECO:0000256" key="3">
    <source>
        <dbReference type="ARBA" id="ARBA00022741"/>
    </source>
</evidence>
<comment type="caution">
    <text evidence="10">The sequence shown here is derived from an EMBL/GenBank/DDBJ whole genome shotgun (WGS) entry which is preliminary data.</text>
</comment>
<evidence type="ECO:0000256" key="1">
    <source>
        <dbReference type="ARBA" id="ARBA00004496"/>
    </source>
</evidence>
<keyword evidence="4 6" id="KW-0067">ATP-binding</keyword>
<feature type="compositionally biased region" description="Low complexity" evidence="8">
    <location>
        <begin position="1379"/>
        <end position="1397"/>
    </location>
</feature>
<feature type="compositionally biased region" description="Polar residues" evidence="8">
    <location>
        <begin position="1458"/>
        <end position="1467"/>
    </location>
</feature>
<organism evidence="10 11">
    <name type="scientific">Chaetoceros tenuissimus</name>
    <dbReference type="NCBI Taxonomy" id="426638"/>
    <lineage>
        <taxon>Eukaryota</taxon>
        <taxon>Sar</taxon>
        <taxon>Stramenopiles</taxon>
        <taxon>Ochrophyta</taxon>
        <taxon>Bacillariophyta</taxon>
        <taxon>Coscinodiscophyceae</taxon>
        <taxon>Chaetocerotophycidae</taxon>
        <taxon>Chaetocerotales</taxon>
        <taxon>Chaetocerotaceae</taxon>
        <taxon>Chaetoceros</taxon>
    </lineage>
</organism>
<dbReference type="InterPro" id="IPR027640">
    <property type="entry name" value="Kinesin-like_fam"/>
</dbReference>
<keyword evidence="5 7" id="KW-0175">Coiled coil</keyword>
<keyword evidence="3 6" id="KW-0547">Nucleotide-binding</keyword>
<feature type="compositionally biased region" description="Polar residues" evidence="8">
    <location>
        <begin position="1357"/>
        <end position="1371"/>
    </location>
</feature>
<dbReference type="GO" id="GO:0007018">
    <property type="term" value="P:microtubule-based movement"/>
    <property type="evidence" value="ECO:0007669"/>
    <property type="project" value="InterPro"/>
</dbReference>
<dbReference type="PANTHER" id="PTHR47969:SF15">
    <property type="entry name" value="CHROMOSOME-ASSOCIATED KINESIN KIF4A-RELATED"/>
    <property type="match status" value="1"/>
</dbReference>
<dbReference type="GO" id="GO:0051231">
    <property type="term" value="P:spindle elongation"/>
    <property type="evidence" value="ECO:0007669"/>
    <property type="project" value="TreeGrafter"/>
</dbReference>
<feature type="compositionally biased region" description="Low complexity" evidence="8">
    <location>
        <begin position="22"/>
        <end position="33"/>
    </location>
</feature>
<dbReference type="GO" id="GO:0008017">
    <property type="term" value="F:microtubule binding"/>
    <property type="evidence" value="ECO:0007669"/>
    <property type="project" value="InterPro"/>
</dbReference>
<feature type="compositionally biased region" description="Basic and acidic residues" evidence="8">
    <location>
        <begin position="1301"/>
        <end position="1318"/>
    </location>
</feature>
<dbReference type="InterPro" id="IPR036961">
    <property type="entry name" value="Kinesin_motor_dom_sf"/>
</dbReference>
<dbReference type="GO" id="GO:0005524">
    <property type="term" value="F:ATP binding"/>
    <property type="evidence" value="ECO:0007669"/>
    <property type="project" value="UniProtKB-UniRule"/>
</dbReference>
<dbReference type="PROSITE" id="PS50067">
    <property type="entry name" value="KINESIN_MOTOR_2"/>
    <property type="match status" value="1"/>
</dbReference>
<dbReference type="GO" id="GO:0007052">
    <property type="term" value="P:mitotic spindle organization"/>
    <property type="evidence" value="ECO:0007669"/>
    <property type="project" value="TreeGrafter"/>
</dbReference>
<feature type="compositionally biased region" description="Basic and acidic residues" evidence="8">
    <location>
        <begin position="1469"/>
        <end position="1479"/>
    </location>
</feature>
<protein>
    <recommendedName>
        <fullName evidence="9">Kinesin motor domain-containing protein</fullName>
    </recommendedName>
</protein>
<feature type="coiled-coil region" evidence="7">
    <location>
        <begin position="779"/>
        <end position="942"/>
    </location>
</feature>
<evidence type="ECO:0000256" key="5">
    <source>
        <dbReference type="ARBA" id="ARBA00023054"/>
    </source>
</evidence>
<dbReference type="InterPro" id="IPR019821">
    <property type="entry name" value="Kinesin_motor_CS"/>
</dbReference>
<dbReference type="SMART" id="SM00129">
    <property type="entry name" value="KISc"/>
    <property type="match status" value="1"/>
</dbReference>
<comment type="similarity">
    <text evidence="6">Belongs to the TRAFAC class myosin-kinesin ATPase superfamily. Kinesin family.</text>
</comment>
<accession>A0AAD3CD59</accession>
<dbReference type="GO" id="GO:0003777">
    <property type="term" value="F:microtubule motor activity"/>
    <property type="evidence" value="ECO:0007669"/>
    <property type="project" value="InterPro"/>
</dbReference>
<feature type="domain" description="Kinesin motor" evidence="9">
    <location>
        <begin position="35"/>
        <end position="455"/>
    </location>
</feature>
<evidence type="ECO:0000259" key="9">
    <source>
        <dbReference type="PROSITE" id="PS50067"/>
    </source>
</evidence>
<keyword evidence="11" id="KW-1185">Reference proteome</keyword>
<evidence type="ECO:0000256" key="4">
    <source>
        <dbReference type="ARBA" id="ARBA00022840"/>
    </source>
</evidence>
<evidence type="ECO:0000313" key="11">
    <source>
        <dbReference type="Proteomes" id="UP001054902"/>
    </source>
</evidence>
<evidence type="ECO:0000256" key="6">
    <source>
        <dbReference type="PROSITE-ProRule" id="PRU00283"/>
    </source>
</evidence>
<dbReference type="GO" id="GO:0005737">
    <property type="term" value="C:cytoplasm"/>
    <property type="evidence" value="ECO:0007669"/>
    <property type="project" value="UniProtKB-SubCell"/>
</dbReference>
<feature type="region of interest" description="Disordered" evidence="8">
    <location>
        <begin position="952"/>
        <end position="989"/>
    </location>
</feature>
<feature type="region of interest" description="Disordered" evidence="8">
    <location>
        <begin position="1452"/>
        <end position="1479"/>
    </location>
</feature>
<feature type="region of interest" description="Disordered" evidence="8">
    <location>
        <begin position="317"/>
        <end position="348"/>
    </location>
</feature>
<sequence>MAGDDTSFIETPRQPQHSIDNTTTTTSSSPEDSSCVQVAIRVRPFLPNEPSQKCIHVFHQHGSSPMIQIGSASNSTASTISSLSSSSHSSHLPNKTFLFDQAYPPETKQKHIFQQSIQPLVEACLKGYNATVLAYGQTGSGKTFTILGPSPDAVLSEEYTFTNQSNNNDARNESLSPNHNQIAAQAGVIPRALRDLFHRLEMTQQKWDTHAGKSKHGQKPFEYEVRVQFLEVYGEDIRDLLRPNNSGGNKLVIRDGGGNLEPEVIGASEVKVNSAEEALLCLTRGTLRRVTGATAMNSESSRSHAIMTVIVEQTTIVRPTSGNSVDSGNTSDGTGRGGKLSRRTEMESKRSKFHFVDLAGSERQKRTLSTGNRLREGIDINKGLLVLGNVISALGDPKRRGSSFVPYRDSKLTRLLKGSLGGNHKTLMIACVSPSSINMEESLNCLRYANRAKNIQNNAVINLDAGSKLVAELRLQVQALAGELLIVQEMTGNNSSRKFTIDTLKVLAKGGNSINLNISNKTSDSGFKRSKSNESLKSLQSSAIDTSKDDTIKDLQAENEKLKTTNKELKDNLKTKSEELFAAKAEAEYYRLQIEGDNGAASENDESKDKFIHRMQSYEREISGLKKRLRNANVQSSSAFTLPLSPKKRDISDEPSLPTPSSEQSSRFKAKTFKPIIIEDDEDREENDQVQKMAKKYAKIGYREGRGPVDDEDDADNEEEYDGEDSEDEDETFMTRESILSSHMIQLTKGIAAKQELIGQLEQSQLKYEKMKSFYQDKLKRMTMQLTVQEAEKVKLEGELKKIEKDSQKYIELQELLRAKEKHIGQLKKRQNEVKGLTSIASRNEEVIKNLRTEIEEMKRKKASLENQLIKERKEHAQMIQDLQKKANKQQISEQKMRRQLAATMAQKKKVQEIAKAHSEEIASLRTKYQNAEKKLRMQTLKRGVMERAGIDPVLVGRNDNKRQGSNKSRPTSRGKGEGRPNPAGDIHRLRDILDERILEVSRKEAAADKLAHEWEDHLDLSNRKQQLLSESKGKRSDQVSDEIEALDFQIKYKESRIRQLASKLSQKSSKAEGSNKSMFQDSLIDERDLKALTSDLPPLAGAQLVSRVLFGMVIRERRRVSALARAASKLDGEKLVAEKLAADKDSALKALIDEAKNERVAMAQNQNEKILSLMEIVQEDDIDDESTVVGNNLRSSLSESVALRLSNERIEALESQLSDLEYEKENRENYQAREAETIGELKQLTTDYGKLLETSTSLRKSLVKIKTKISSTAQYHDPEILSTINKIIDKVLKSTSGPSKEGKEKASERGIGRHYESDSEVEDEGSETPEWATHIMKDLAIIAAGDVPESLKTPRGGSQQRLPRTPFTNSHYERLSDNGSVGSVRSNRSNSRSRSGARPRYQTPTKAHAMRAASPLRQRSPRLEETVESDRLSSILKNKLHVSVPSNLMDDDDHSVHSMQSFRSIGSRSDKSNRSRRRMIPESKFVKAYTNKNVFERLQKKHTNSFNLNMKSHLDQDN</sequence>
<dbReference type="GO" id="GO:0005875">
    <property type="term" value="C:microtubule associated complex"/>
    <property type="evidence" value="ECO:0007669"/>
    <property type="project" value="TreeGrafter"/>
</dbReference>
<dbReference type="Gene3D" id="3.40.850.10">
    <property type="entry name" value="Kinesin motor domain"/>
    <property type="match status" value="1"/>
</dbReference>
<keyword evidence="6" id="KW-0505">Motor protein</keyword>
<reference evidence="10 11" key="1">
    <citation type="journal article" date="2021" name="Sci. Rep.">
        <title>The genome of the diatom Chaetoceros tenuissimus carries an ancient integrated fragment of an extant virus.</title>
        <authorList>
            <person name="Hongo Y."/>
            <person name="Kimura K."/>
            <person name="Takaki Y."/>
            <person name="Yoshida Y."/>
            <person name="Baba S."/>
            <person name="Kobayashi G."/>
            <person name="Nagasaki K."/>
            <person name="Hano T."/>
            <person name="Tomaru Y."/>
        </authorList>
    </citation>
    <scope>NUCLEOTIDE SEQUENCE [LARGE SCALE GENOMIC DNA]</scope>
    <source>
        <strain evidence="10 11">NIES-3715</strain>
    </source>
</reference>
<dbReference type="Pfam" id="PF00225">
    <property type="entry name" value="Kinesin"/>
    <property type="match status" value="1"/>
</dbReference>
<dbReference type="Proteomes" id="UP001054902">
    <property type="component" value="Unassembled WGS sequence"/>
</dbReference>
<dbReference type="PANTHER" id="PTHR47969">
    <property type="entry name" value="CHROMOSOME-ASSOCIATED KINESIN KIF4A-RELATED"/>
    <property type="match status" value="1"/>
</dbReference>
<name>A0AAD3CD59_9STRA</name>
<feature type="region of interest" description="Disordered" evidence="8">
    <location>
        <begin position="1295"/>
        <end position="1329"/>
    </location>
</feature>
<feature type="region of interest" description="Disordered" evidence="8">
    <location>
        <begin position="1"/>
        <end position="33"/>
    </location>
</feature>
<evidence type="ECO:0000256" key="2">
    <source>
        <dbReference type="ARBA" id="ARBA00022490"/>
    </source>
</evidence>
<gene>
    <name evidence="10" type="ORF">CTEN210_00071</name>
</gene>
<dbReference type="EMBL" id="BLLK01000013">
    <property type="protein sequence ID" value="GFH43598.1"/>
    <property type="molecule type" value="Genomic_DNA"/>
</dbReference>
<feature type="compositionally biased region" description="Acidic residues" evidence="8">
    <location>
        <begin position="710"/>
        <end position="732"/>
    </location>
</feature>